<reference evidence="6" key="1">
    <citation type="submission" date="2023-07" db="EMBL/GenBank/DDBJ databases">
        <authorList>
            <consortium name="CYATHOMIX"/>
        </authorList>
    </citation>
    <scope>NUCLEOTIDE SEQUENCE</scope>
    <source>
        <strain evidence="6">N/A</strain>
    </source>
</reference>
<keyword evidence="7" id="KW-1185">Reference proteome</keyword>
<dbReference type="EMBL" id="CATQJL010000316">
    <property type="protein sequence ID" value="CAJ0606102.1"/>
    <property type="molecule type" value="Genomic_DNA"/>
</dbReference>
<gene>
    <name evidence="6" type="ORF">CYNAS_LOCUS18085</name>
</gene>
<evidence type="ECO:0000256" key="2">
    <source>
        <dbReference type="ARBA" id="ARBA00022676"/>
    </source>
</evidence>
<dbReference type="GO" id="GO:0016757">
    <property type="term" value="F:glycosyltransferase activity"/>
    <property type="evidence" value="ECO:0007669"/>
    <property type="project" value="UniProtKB-KW"/>
</dbReference>
<dbReference type="AlphaFoldDB" id="A0AA36H9E5"/>
<keyword evidence="4" id="KW-0472">Membrane</keyword>
<evidence type="ECO:0000256" key="4">
    <source>
        <dbReference type="ARBA" id="ARBA00023136"/>
    </source>
</evidence>
<accession>A0AA36H9E5</accession>
<organism evidence="6 7">
    <name type="scientific">Cylicocyclus nassatus</name>
    <name type="common">Nematode worm</name>
    <dbReference type="NCBI Taxonomy" id="53992"/>
    <lineage>
        <taxon>Eukaryota</taxon>
        <taxon>Metazoa</taxon>
        <taxon>Ecdysozoa</taxon>
        <taxon>Nematoda</taxon>
        <taxon>Chromadorea</taxon>
        <taxon>Rhabditida</taxon>
        <taxon>Rhabditina</taxon>
        <taxon>Rhabditomorpha</taxon>
        <taxon>Strongyloidea</taxon>
        <taxon>Strongylidae</taxon>
        <taxon>Cylicocyclus</taxon>
    </lineage>
</organism>
<dbReference type="InterPro" id="IPR003406">
    <property type="entry name" value="Glyco_trans_14"/>
</dbReference>
<dbReference type="PANTHER" id="PTHR46671:SF7">
    <property type="entry name" value="CORE-2_I-BRANCHING ENZYME"/>
    <property type="match status" value="1"/>
</dbReference>
<proteinExistence type="predicted"/>
<name>A0AA36H9E5_CYLNA</name>
<keyword evidence="3" id="KW-0808">Transferase</keyword>
<comment type="subcellular location">
    <subcellularLocation>
        <location evidence="1">Membrane</location>
        <topology evidence="1">Single-pass type II membrane protein</topology>
    </subcellularLocation>
</comment>
<dbReference type="Pfam" id="PF02485">
    <property type="entry name" value="Branch"/>
    <property type="match status" value="1"/>
</dbReference>
<keyword evidence="5" id="KW-0325">Glycoprotein</keyword>
<protein>
    <submittedName>
        <fullName evidence="6">Uncharacterized protein</fullName>
    </submittedName>
</protein>
<evidence type="ECO:0000256" key="1">
    <source>
        <dbReference type="ARBA" id="ARBA00004606"/>
    </source>
</evidence>
<evidence type="ECO:0000256" key="3">
    <source>
        <dbReference type="ARBA" id="ARBA00022679"/>
    </source>
</evidence>
<keyword evidence="2" id="KW-0328">Glycosyltransferase</keyword>
<evidence type="ECO:0000313" key="6">
    <source>
        <dbReference type="EMBL" id="CAJ0606102.1"/>
    </source>
</evidence>
<dbReference type="GO" id="GO:0016020">
    <property type="term" value="C:membrane"/>
    <property type="evidence" value="ECO:0007669"/>
    <property type="project" value="UniProtKB-SubCell"/>
</dbReference>
<evidence type="ECO:0000313" key="7">
    <source>
        <dbReference type="Proteomes" id="UP001176961"/>
    </source>
</evidence>
<dbReference type="Proteomes" id="UP001176961">
    <property type="component" value="Unassembled WGS sequence"/>
</dbReference>
<evidence type="ECO:0000256" key="5">
    <source>
        <dbReference type="ARBA" id="ARBA00023180"/>
    </source>
</evidence>
<comment type="caution">
    <text evidence="6">The sequence shown here is derived from an EMBL/GenBank/DDBJ whole genome shotgun (WGS) entry which is preliminary data.</text>
</comment>
<dbReference type="PANTHER" id="PTHR46671">
    <property type="entry name" value="PROTEIN CBG11221"/>
    <property type="match status" value="1"/>
</dbReference>
<sequence length="229" mass="26028">MPEFHHKVETKHVLCDKVLSGDKAYIKKLTQNRSVLRNSTLDMSCKQIKARVLPPKVLKKMEFGVAYARVVHENYDMVIKTVYETASILKELGGANDICVRPCESDRWNQSFSWDARSLKLFRNETQASPKQLAAELPEIRGIVQSSLSRAAVDWAVRNVDLTTLIYQLNSDVRGIDETLWATLQMSDDLEMPGRFTGKCISGQTYVPCISRSELYSTHKTYTFQDSDA</sequence>